<protein>
    <recommendedName>
        <fullName evidence="3">2-C-methyl-D-erythritol 4-phosphate cytidylyltransferase</fullName>
        <ecNumber evidence="3">2.7.7.60</ecNumber>
    </recommendedName>
    <alternativeName>
        <fullName evidence="3">4-diphosphocytidyl-2C-methyl-D-erythritol synthase</fullName>
    </alternativeName>
    <alternativeName>
        <fullName evidence="3">MEP cytidylyltransferase</fullName>
        <shortName evidence="3">MCT</shortName>
    </alternativeName>
</protein>
<keyword evidence="2 3" id="KW-0548">Nucleotidyltransferase</keyword>
<sequence length="235" mass="25872">MDALSSSPLYAVIVAGGSGSRMQSSLPKQFLPLQGKPVLMHTLQAFASLPQSVELVLVLPEVQMAYWQQLCRQHRFTLPHQLVAGGNSRFQSVKRGLEKVPDKALVAIHDGVRPLIEGDIILRAYQLAAEKGTAVVAVPLKDSIRRLQADGSSQSSPREEYRLVQTPQTFRAEAIRSAYAREEQPHFTDCASVAEAAGLHIHLTEGSYRNLKITTPEDLLLAEALLQNGSLHYRN</sequence>
<dbReference type="InterPro" id="IPR050088">
    <property type="entry name" value="IspD/TarI_cytidylyltransf_bact"/>
</dbReference>
<dbReference type="AlphaFoldDB" id="M7NTE7"/>
<dbReference type="NCBIfam" id="TIGR00453">
    <property type="entry name" value="ispD"/>
    <property type="match status" value="1"/>
</dbReference>
<dbReference type="InterPro" id="IPR029044">
    <property type="entry name" value="Nucleotide-diphossugar_trans"/>
</dbReference>
<feature type="site" description="Positions MEP for the nucleophilic attack" evidence="3">
    <location>
        <position position="212"/>
    </location>
</feature>
<dbReference type="Proteomes" id="UP000011910">
    <property type="component" value="Unassembled WGS sequence"/>
</dbReference>
<dbReference type="RefSeq" id="WP_009196520.1">
    <property type="nucleotide sequence ID" value="NZ_AODQ01000093.1"/>
</dbReference>
<dbReference type="EMBL" id="AODQ01000093">
    <property type="protein sequence ID" value="EMR01739.1"/>
    <property type="molecule type" value="Genomic_DNA"/>
</dbReference>
<comment type="similarity">
    <text evidence="3">Belongs to the IspD/TarI cytidylyltransferase family. IspD subfamily.</text>
</comment>
<accession>M7NTE7</accession>
<dbReference type="UniPathway" id="UPA00056">
    <property type="reaction ID" value="UER00093"/>
</dbReference>
<proteinExistence type="inferred from homology"/>
<dbReference type="FunFam" id="3.90.550.10:FF:000003">
    <property type="entry name" value="2-C-methyl-D-erythritol 4-phosphate cytidylyltransferase"/>
    <property type="match status" value="1"/>
</dbReference>
<dbReference type="Gene3D" id="3.90.550.10">
    <property type="entry name" value="Spore Coat Polysaccharide Biosynthesis Protein SpsA, Chain A"/>
    <property type="match status" value="1"/>
</dbReference>
<evidence type="ECO:0000313" key="5">
    <source>
        <dbReference type="Proteomes" id="UP000011910"/>
    </source>
</evidence>
<dbReference type="HAMAP" id="MF_00108">
    <property type="entry name" value="IspD"/>
    <property type="match status" value="1"/>
</dbReference>
<dbReference type="STRING" id="1279009.ADICEAN_03135"/>
<comment type="function">
    <text evidence="3">Catalyzes the formation of 4-diphosphocytidyl-2-C-methyl-D-erythritol from CTP and 2-C-methyl-D-erythritol 4-phosphate (MEP).</text>
</comment>
<evidence type="ECO:0000256" key="3">
    <source>
        <dbReference type="HAMAP-Rule" id="MF_00108"/>
    </source>
</evidence>
<comment type="pathway">
    <text evidence="3">Isoprenoid biosynthesis; isopentenyl diphosphate biosynthesis via DXP pathway; isopentenyl diphosphate from 1-deoxy-D-xylulose 5-phosphate: step 2/6.</text>
</comment>
<comment type="caution">
    <text evidence="4">The sequence shown here is derived from an EMBL/GenBank/DDBJ whole genome shotgun (WGS) entry which is preliminary data.</text>
</comment>
<dbReference type="CDD" id="cd02516">
    <property type="entry name" value="CDP-ME_synthetase"/>
    <property type="match status" value="1"/>
</dbReference>
<dbReference type="Pfam" id="PF01128">
    <property type="entry name" value="IspD"/>
    <property type="match status" value="1"/>
</dbReference>
<organism evidence="4 5">
    <name type="scientific">Cesiribacter andamanensis AMV16</name>
    <dbReference type="NCBI Taxonomy" id="1279009"/>
    <lineage>
        <taxon>Bacteria</taxon>
        <taxon>Pseudomonadati</taxon>
        <taxon>Bacteroidota</taxon>
        <taxon>Cytophagia</taxon>
        <taxon>Cytophagales</taxon>
        <taxon>Cesiribacteraceae</taxon>
        <taxon>Cesiribacter</taxon>
    </lineage>
</organism>
<dbReference type="PANTHER" id="PTHR32125">
    <property type="entry name" value="2-C-METHYL-D-ERYTHRITOL 4-PHOSPHATE CYTIDYLYLTRANSFERASE, CHLOROPLASTIC"/>
    <property type="match status" value="1"/>
</dbReference>
<feature type="site" description="Transition state stabilizer" evidence="3">
    <location>
        <position position="28"/>
    </location>
</feature>
<dbReference type="PATRIC" id="fig|1279009.4.peg.3183"/>
<keyword evidence="3" id="KW-0414">Isoprene biosynthesis</keyword>
<name>M7NTE7_9BACT</name>
<dbReference type="InterPro" id="IPR001228">
    <property type="entry name" value="IspD"/>
</dbReference>
<dbReference type="InterPro" id="IPR034683">
    <property type="entry name" value="IspD/TarI"/>
</dbReference>
<gene>
    <name evidence="4" type="primary">ispD1</name>
    <name evidence="3" type="synonym">ispD</name>
    <name evidence="4" type="ORF">ADICEAN_03135</name>
</gene>
<comment type="catalytic activity">
    <reaction evidence="3">
        <text>2-C-methyl-D-erythritol 4-phosphate + CTP + H(+) = 4-CDP-2-C-methyl-D-erythritol + diphosphate</text>
        <dbReference type="Rhea" id="RHEA:13429"/>
        <dbReference type="ChEBI" id="CHEBI:15378"/>
        <dbReference type="ChEBI" id="CHEBI:33019"/>
        <dbReference type="ChEBI" id="CHEBI:37563"/>
        <dbReference type="ChEBI" id="CHEBI:57823"/>
        <dbReference type="ChEBI" id="CHEBI:58262"/>
        <dbReference type="EC" id="2.7.7.60"/>
    </reaction>
</comment>
<dbReference type="EC" id="2.7.7.60" evidence="3"/>
<evidence type="ECO:0000256" key="1">
    <source>
        <dbReference type="ARBA" id="ARBA00022679"/>
    </source>
</evidence>
<dbReference type="SUPFAM" id="SSF53448">
    <property type="entry name" value="Nucleotide-diphospho-sugar transferases"/>
    <property type="match status" value="1"/>
</dbReference>
<feature type="site" description="Transition state stabilizer" evidence="3">
    <location>
        <position position="21"/>
    </location>
</feature>
<keyword evidence="1 3" id="KW-0808">Transferase</keyword>
<dbReference type="PANTHER" id="PTHR32125:SF4">
    <property type="entry name" value="2-C-METHYL-D-ERYTHRITOL 4-PHOSPHATE CYTIDYLYLTRANSFERASE, CHLOROPLASTIC"/>
    <property type="match status" value="1"/>
</dbReference>
<reference evidence="4 5" key="1">
    <citation type="journal article" date="2013" name="Genome Announc.">
        <title>Draft Genome Sequence of Cesiribacter andamanensis Strain AMV16T, Isolated from a Soil Sample from a Mud Volcano in the Andaman Islands, India.</title>
        <authorList>
            <person name="Shivaji S."/>
            <person name="Ara S."/>
            <person name="Begum Z."/>
            <person name="Srinivas T.N."/>
            <person name="Singh A."/>
            <person name="Kumar Pinnaka A."/>
        </authorList>
    </citation>
    <scope>NUCLEOTIDE SEQUENCE [LARGE SCALE GENOMIC DNA]</scope>
    <source>
        <strain evidence="4 5">AMV16</strain>
    </source>
</reference>
<dbReference type="NCBIfam" id="NF001186">
    <property type="entry name" value="PRK00155.2-3"/>
    <property type="match status" value="1"/>
</dbReference>
<dbReference type="GO" id="GO:0019288">
    <property type="term" value="P:isopentenyl diphosphate biosynthetic process, methylerythritol 4-phosphate pathway"/>
    <property type="evidence" value="ECO:0007669"/>
    <property type="project" value="UniProtKB-UniRule"/>
</dbReference>
<dbReference type="eggNOG" id="COG1211">
    <property type="taxonomic scope" value="Bacteria"/>
</dbReference>
<dbReference type="OrthoDB" id="9806837at2"/>
<dbReference type="GO" id="GO:0050518">
    <property type="term" value="F:2-C-methyl-D-erythritol 4-phosphate cytidylyltransferase activity"/>
    <property type="evidence" value="ECO:0007669"/>
    <property type="project" value="UniProtKB-UniRule"/>
</dbReference>
<evidence type="ECO:0000313" key="4">
    <source>
        <dbReference type="EMBL" id="EMR01739.1"/>
    </source>
</evidence>
<keyword evidence="5" id="KW-1185">Reference proteome</keyword>
<evidence type="ECO:0000256" key="2">
    <source>
        <dbReference type="ARBA" id="ARBA00022695"/>
    </source>
</evidence>
<feature type="site" description="Positions MEP for the nucleophilic attack" evidence="3">
    <location>
        <position position="158"/>
    </location>
</feature>